<protein>
    <submittedName>
        <fullName evidence="1">Uncharacterized protein</fullName>
    </submittedName>
</protein>
<comment type="caution">
    <text evidence="1">The sequence shown here is derived from an EMBL/GenBank/DDBJ whole genome shotgun (WGS) entry which is preliminary data.</text>
</comment>
<organism evidence="1 2">
    <name type="scientific">Paratractidigestivibacter faecalis</name>
    <dbReference type="NCBI Taxonomy" id="2292441"/>
    <lineage>
        <taxon>Bacteria</taxon>
        <taxon>Bacillati</taxon>
        <taxon>Actinomycetota</taxon>
        <taxon>Coriobacteriia</taxon>
        <taxon>Coriobacteriales</taxon>
        <taxon>Atopobiaceae</taxon>
        <taxon>Paratractidigestivibacter</taxon>
    </lineage>
</organism>
<reference evidence="1 2" key="1">
    <citation type="submission" date="2024-04" db="EMBL/GenBank/DDBJ databases">
        <title>Human intestinal bacterial collection.</title>
        <authorList>
            <person name="Pauvert C."/>
            <person name="Hitch T.C.A."/>
            <person name="Clavel T."/>
        </authorList>
    </citation>
    <scope>NUCLEOTIDE SEQUENCE [LARGE SCALE GENOMIC DNA]</scope>
    <source>
        <strain evidence="1 2">CLA-AA-H197</strain>
    </source>
</reference>
<evidence type="ECO:0000313" key="1">
    <source>
        <dbReference type="EMBL" id="MEQ2637558.1"/>
    </source>
</evidence>
<dbReference type="Proteomes" id="UP001478817">
    <property type="component" value="Unassembled WGS sequence"/>
</dbReference>
<dbReference type="EMBL" id="JBBNGS010000006">
    <property type="protein sequence ID" value="MEQ2637558.1"/>
    <property type="molecule type" value="Genomic_DNA"/>
</dbReference>
<dbReference type="RefSeq" id="WP_349182108.1">
    <property type="nucleotide sequence ID" value="NZ_JBBNGS010000006.1"/>
</dbReference>
<name>A0ABV1IF86_9ACTN</name>
<gene>
    <name evidence="1" type="ORF">AAAT05_04285</name>
</gene>
<accession>A0ABV1IF86</accession>
<evidence type="ECO:0000313" key="2">
    <source>
        <dbReference type="Proteomes" id="UP001478817"/>
    </source>
</evidence>
<proteinExistence type="predicted"/>
<sequence>MPFSALTGLEELLRAAEARVACQDPAPWPADEVFEEEGRGA</sequence>
<keyword evidence="2" id="KW-1185">Reference proteome</keyword>